<keyword evidence="1" id="KW-0805">Transcription regulation</keyword>
<gene>
    <name evidence="6" type="ORF">MKY91_02725</name>
</gene>
<dbReference type="PRINTS" id="PR00455">
    <property type="entry name" value="HTHTETR"/>
</dbReference>
<feature type="DNA-binding region" description="H-T-H motif" evidence="4">
    <location>
        <begin position="36"/>
        <end position="55"/>
    </location>
</feature>
<dbReference type="Gene3D" id="1.10.357.10">
    <property type="entry name" value="Tetracycline Repressor, domain 2"/>
    <property type="match status" value="1"/>
</dbReference>
<dbReference type="PROSITE" id="PS50977">
    <property type="entry name" value="HTH_TETR_2"/>
    <property type="match status" value="1"/>
</dbReference>
<protein>
    <submittedName>
        <fullName evidence="6">Helix-turn-helix domain-containing protein</fullName>
    </submittedName>
</protein>
<dbReference type="PANTHER" id="PTHR47506:SF6">
    <property type="entry name" value="HTH-TYPE TRANSCRIPTIONAL REPRESSOR NEMR"/>
    <property type="match status" value="1"/>
</dbReference>
<comment type="caution">
    <text evidence="6">The sequence shown here is derived from an EMBL/GenBank/DDBJ whole genome shotgun (WGS) entry which is preliminary data.</text>
</comment>
<evidence type="ECO:0000256" key="1">
    <source>
        <dbReference type="ARBA" id="ARBA00023015"/>
    </source>
</evidence>
<evidence type="ECO:0000259" key="5">
    <source>
        <dbReference type="PROSITE" id="PS50977"/>
    </source>
</evidence>
<reference evidence="6 7" key="1">
    <citation type="submission" date="2024-03" db="EMBL/GenBank/DDBJ databases">
        <title>Bacilli Hybrid Assemblies.</title>
        <authorList>
            <person name="Kovac J."/>
        </authorList>
    </citation>
    <scope>NUCLEOTIDE SEQUENCE [LARGE SCALE GENOMIC DNA]</scope>
    <source>
        <strain evidence="6 7">FSL R7-0666</strain>
    </source>
</reference>
<dbReference type="SUPFAM" id="SSF48498">
    <property type="entry name" value="Tetracyclin repressor-like, C-terminal domain"/>
    <property type="match status" value="1"/>
</dbReference>
<dbReference type="InterPro" id="IPR009057">
    <property type="entry name" value="Homeodomain-like_sf"/>
</dbReference>
<evidence type="ECO:0000313" key="7">
    <source>
        <dbReference type="Proteomes" id="UP001418796"/>
    </source>
</evidence>
<organism evidence="6 7">
    <name type="scientific">Alkalicoccobacillus gibsonii</name>
    <dbReference type="NCBI Taxonomy" id="79881"/>
    <lineage>
        <taxon>Bacteria</taxon>
        <taxon>Bacillati</taxon>
        <taxon>Bacillota</taxon>
        <taxon>Bacilli</taxon>
        <taxon>Bacillales</taxon>
        <taxon>Bacillaceae</taxon>
        <taxon>Alkalicoccobacillus</taxon>
    </lineage>
</organism>
<dbReference type="Pfam" id="PF00440">
    <property type="entry name" value="TetR_N"/>
    <property type="match status" value="1"/>
</dbReference>
<dbReference type="InterPro" id="IPR036271">
    <property type="entry name" value="Tet_transcr_reg_TetR-rel_C_sf"/>
</dbReference>
<keyword evidence="2 4" id="KW-0238">DNA-binding</keyword>
<dbReference type="RefSeq" id="WP_343129235.1">
    <property type="nucleotide sequence ID" value="NZ_JBCITK010000001.1"/>
</dbReference>
<proteinExistence type="predicted"/>
<evidence type="ECO:0000256" key="4">
    <source>
        <dbReference type="PROSITE-ProRule" id="PRU00335"/>
    </source>
</evidence>
<dbReference type="InterPro" id="IPR001647">
    <property type="entry name" value="HTH_TetR"/>
</dbReference>
<keyword evidence="7" id="KW-1185">Reference proteome</keyword>
<dbReference type="Gene3D" id="1.10.10.60">
    <property type="entry name" value="Homeodomain-like"/>
    <property type="match status" value="1"/>
</dbReference>
<evidence type="ECO:0000256" key="2">
    <source>
        <dbReference type="ARBA" id="ARBA00023125"/>
    </source>
</evidence>
<dbReference type="EMBL" id="JBCITK010000001">
    <property type="protein sequence ID" value="MEN0642077.1"/>
    <property type="molecule type" value="Genomic_DNA"/>
</dbReference>
<keyword evidence="3" id="KW-0804">Transcription</keyword>
<dbReference type="Proteomes" id="UP001418796">
    <property type="component" value="Unassembled WGS sequence"/>
</dbReference>
<sequence length="200" mass="23364">MNRKRMTHEERKVETRKMLLDAAANVFAQLGFHGASVDKIAEYAGYSKGAVYANFDSKEELFLALLEEKMKSDIDTIHQAMKQQQSVDQFIEKMDYYFDLERQTNRVWSILNMEFLLYAMRQKSVREKWTAMIVESVEQISDGIEKMMETNNHLKDQSSEEIAWTILSLGNGMATLHYIAEDRVPHKLYGKALQNMFKPY</sequence>
<dbReference type="PANTHER" id="PTHR47506">
    <property type="entry name" value="TRANSCRIPTIONAL REGULATORY PROTEIN"/>
    <property type="match status" value="1"/>
</dbReference>
<dbReference type="SUPFAM" id="SSF46689">
    <property type="entry name" value="Homeodomain-like"/>
    <property type="match status" value="1"/>
</dbReference>
<name>A0ABU9VEL5_9BACI</name>
<evidence type="ECO:0000313" key="6">
    <source>
        <dbReference type="EMBL" id="MEN0642077.1"/>
    </source>
</evidence>
<evidence type="ECO:0000256" key="3">
    <source>
        <dbReference type="ARBA" id="ARBA00023163"/>
    </source>
</evidence>
<accession>A0ABU9VEL5</accession>
<feature type="domain" description="HTH tetR-type" evidence="5">
    <location>
        <begin position="13"/>
        <end position="73"/>
    </location>
</feature>